<dbReference type="InterPro" id="IPR050330">
    <property type="entry name" value="Bact_OuterMem_StrucFunc"/>
</dbReference>
<evidence type="ECO:0000259" key="5">
    <source>
        <dbReference type="PROSITE" id="PS51123"/>
    </source>
</evidence>
<sequence>MNNRSGDGPRRPQRGVGEMMNGFRIGAAAAALALLGACAQPPAPVVVADPYAGTAGGPARYTGEVRGGNLPGTATAADFIRTAGDTVMFPENDATLDGTARATLVRQAAWLKQNGSFSTVVEGHSDEKGTREYNLALGARRAGAVQEYLVSQGVEAGRIRTSSYGKERPVEVCSTPECQVKNRRAVTIVSPGAGV</sequence>
<dbReference type="Pfam" id="PF00691">
    <property type="entry name" value="OmpA"/>
    <property type="match status" value="1"/>
</dbReference>
<evidence type="ECO:0000256" key="4">
    <source>
        <dbReference type="PROSITE-ProRule" id="PRU00473"/>
    </source>
</evidence>
<dbReference type="EMBL" id="FNNA01000002">
    <property type="protein sequence ID" value="SDW99914.1"/>
    <property type="molecule type" value="Genomic_DNA"/>
</dbReference>
<keyword evidence="7" id="KW-1185">Reference proteome</keyword>
<accession>A0A1H2Y5H6</accession>
<protein>
    <submittedName>
        <fullName evidence="6">Peptidoglycan-associated lipoprotein</fullName>
    </submittedName>
</protein>
<feature type="domain" description="OmpA-like" evidence="5">
    <location>
        <begin position="76"/>
        <end position="193"/>
    </location>
</feature>
<reference evidence="7" key="1">
    <citation type="submission" date="2016-10" db="EMBL/GenBank/DDBJ databases">
        <authorList>
            <person name="Varghese N."/>
            <person name="Submissions S."/>
        </authorList>
    </citation>
    <scope>NUCLEOTIDE SEQUENCE [LARGE SCALE GENOMIC DNA]</scope>
    <source>
        <strain evidence="7">DSM 29303</strain>
    </source>
</reference>
<comment type="subcellular location">
    <subcellularLocation>
        <location evidence="1">Cell outer membrane</location>
    </subcellularLocation>
</comment>
<dbReference type="Proteomes" id="UP000182944">
    <property type="component" value="Unassembled WGS sequence"/>
</dbReference>
<dbReference type="PRINTS" id="PR01021">
    <property type="entry name" value="OMPADOMAIN"/>
</dbReference>
<dbReference type="Gene3D" id="3.30.1330.60">
    <property type="entry name" value="OmpA-like domain"/>
    <property type="match status" value="1"/>
</dbReference>
<dbReference type="InterPro" id="IPR006664">
    <property type="entry name" value="OMP_bac"/>
</dbReference>
<dbReference type="PANTHER" id="PTHR30329">
    <property type="entry name" value="STATOR ELEMENT OF FLAGELLAR MOTOR COMPLEX"/>
    <property type="match status" value="1"/>
</dbReference>
<keyword evidence="2 4" id="KW-0472">Membrane</keyword>
<evidence type="ECO:0000256" key="2">
    <source>
        <dbReference type="ARBA" id="ARBA00023136"/>
    </source>
</evidence>
<dbReference type="STRING" id="1545044.SAMN05444276_102730"/>
<name>A0A1H2Y5H6_9RHOB</name>
<organism evidence="6 7">
    <name type="scientific">Paracoccus sanguinis</name>
    <dbReference type="NCBI Taxonomy" id="1545044"/>
    <lineage>
        <taxon>Bacteria</taxon>
        <taxon>Pseudomonadati</taxon>
        <taxon>Pseudomonadota</taxon>
        <taxon>Alphaproteobacteria</taxon>
        <taxon>Rhodobacterales</taxon>
        <taxon>Paracoccaceae</taxon>
        <taxon>Paracoccus</taxon>
    </lineage>
</organism>
<evidence type="ECO:0000256" key="1">
    <source>
        <dbReference type="ARBA" id="ARBA00004442"/>
    </source>
</evidence>
<dbReference type="GO" id="GO:0009279">
    <property type="term" value="C:cell outer membrane"/>
    <property type="evidence" value="ECO:0007669"/>
    <property type="project" value="UniProtKB-SubCell"/>
</dbReference>
<keyword evidence="6" id="KW-0449">Lipoprotein</keyword>
<gene>
    <name evidence="6" type="ORF">SAMN05444276_102730</name>
</gene>
<dbReference type="SUPFAM" id="SSF103088">
    <property type="entry name" value="OmpA-like"/>
    <property type="match status" value="1"/>
</dbReference>
<dbReference type="InterPro" id="IPR036737">
    <property type="entry name" value="OmpA-like_sf"/>
</dbReference>
<evidence type="ECO:0000313" key="7">
    <source>
        <dbReference type="Proteomes" id="UP000182944"/>
    </source>
</evidence>
<proteinExistence type="predicted"/>
<evidence type="ECO:0000313" key="6">
    <source>
        <dbReference type="EMBL" id="SDW99914.1"/>
    </source>
</evidence>
<dbReference type="CDD" id="cd07185">
    <property type="entry name" value="OmpA_C-like"/>
    <property type="match status" value="1"/>
</dbReference>
<dbReference type="PROSITE" id="PS51123">
    <property type="entry name" value="OMPA_2"/>
    <property type="match status" value="1"/>
</dbReference>
<evidence type="ECO:0000256" key="3">
    <source>
        <dbReference type="ARBA" id="ARBA00023237"/>
    </source>
</evidence>
<keyword evidence="3" id="KW-0998">Cell outer membrane</keyword>
<dbReference type="PANTHER" id="PTHR30329:SF21">
    <property type="entry name" value="LIPOPROTEIN YIAD-RELATED"/>
    <property type="match status" value="1"/>
</dbReference>
<dbReference type="InterPro" id="IPR006665">
    <property type="entry name" value="OmpA-like"/>
</dbReference>
<dbReference type="AlphaFoldDB" id="A0A1H2Y5H6"/>